<dbReference type="SUPFAM" id="SSF55785">
    <property type="entry name" value="PYP-like sensor domain (PAS domain)"/>
    <property type="match status" value="2"/>
</dbReference>
<feature type="domain" description="PAS" evidence="9">
    <location>
        <begin position="412"/>
        <end position="482"/>
    </location>
</feature>
<dbReference type="Pfam" id="PF00563">
    <property type="entry name" value="EAL"/>
    <property type="match status" value="1"/>
</dbReference>
<evidence type="ECO:0000259" key="11">
    <source>
        <dbReference type="PROSITE" id="PS50883"/>
    </source>
</evidence>
<dbReference type="EC" id="3.1.4.52" evidence="14"/>
<dbReference type="InterPro" id="IPR048760">
    <property type="entry name" value="VP0354-like_sensor_dom"/>
</dbReference>
<dbReference type="InterPro" id="IPR052155">
    <property type="entry name" value="Biofilm_reg_signaling"/>
</dbReference>
<keyword evidence="8" id="KW-1133">Transmembrane helix</keyword>
<dbReference type="GO" id="GO:0016020">
    <property type="term" value="C:membrane"/>
    <property type="evidence" value="ECO:0007669"/>
    <property type="project" value="UniProtKB-SubCell"/>
</dbReference>
<dbReference type="CDD" id="cd01948">
    <property type="entry name" value="EAL"/>
    <property type="match status" value="1"/>
</dbReference>
<dbReference type="CDD" id="cd00130">
    <property type="entry name" value="PAS"/>
    <property type="match status" value="2"/>
</dbReference>
<organism evidence="14">
    <name type="scientific">Magnetococcus massalia (strain MO-1)</name>
    <dbReference type="NCBI Taxonomy" id="451514"/>
    <lineage>
        <taxon>Bacteria</taxon>
        <taxon>Pseudomonadati</taxon>
        <taxon>Pseudomonadota</taxon>
        <taxon>Magnetococcia</taxon>
        <taxon>Magnetococcales</taxon>
        <taxon>Magnetococcaceae</taxon>
        <taxon>Magnetococcus</taxon>
    </lineage>
</organism>
<dbReference type="InterPro" id="IPR035919">
    <property type="entry name" value="EAL_sf"/>
</dbReference>
<dbReference type="GO" id="GO:0000160">
    <property type="term" value="P:phosphorelay signal transduction system"/>
    <property type="evidence" value="ECO:0007669"/>
    <property type="project" value="UniProtKB-KW"/>
</dbReference>
<dbReference type="EC" id="2.7.7.65" evidence="14"/>
<dbReference type="SUPFAM" id="SSF103190">
    <property type="entry name" value="Sensory domain-like"/>
    <property type="match status" value="1"/>
</dbReference>
<evidence type="ECO:0000256" key="4">
    <source>
        <dbReference type="ARBA" id="ARBA00022741"/>
    </source>
</evidence>
<dbReference type="SMART" id="SM00267">
    <property type="entry name" value="GGDEF"/>
    <property type="match status" value="1"/>
</dbReference>
<dbReference type="SMART" id="SM00086">
    <property type="entry name" value="PAC"/>
    <property type="match status" value="2"/>
</dbReference>
<accession>A0A1S7LJ78</accession>
<dbReference type="SUPFAM" id="SSF141868">
    <property type="entry name" value="EAL domain-like"/>
    <property type="match status" value="1"/>
</dbReference>
<dbReference type="InterPro" id="IPR000160">
    <property type="entry name" value="GGDEF_dom"/>
</dbReference>
<evidence type="ECO:0000259" key="10">
    <source>
        <dbReference type="PROSITE" id="PS50113"/>
    </source>
</evidence>
<keyword evidence="8" id="KW-0812">Transmembrane</keyword>
<dbReference type="GO" id="GO:0005524">
    <property type="term" value="F:ATP binding"/>
    <property type="evidence" value="ECO:0007669"/>
    <property type="project" value="UniProtKB-KW"/>
</dbReference>
<proteinExistence type="predicted"/>
<dbReference type="GO" id="GO:0071111">
    <property type="term" value="F:cyclic-guanylate-specific phosphodiesterase activity"/>
    <property type="evidence" value="ECO:0007669"/>
    <property type="project" value="UniProtKB-EC"/>
</dbReference>
<evidence type="ECO:0000256" key="8">
    <source>
        <dbReference type="SAM" id="Phobius"/>
    </source>
</evidence>
<name>A0A1S7LJ78_MAGMO</name>
<dbReference type="PROSITE" id="PS50887">
    <property type="entry name" value="GGDEF"/>
    <property type="match status" value="1"/>
</dbReference>
<dbReference type="EMBL" id="LO017727">
    <property type="protein sequence ID" value="CRH06945.1"/>
    <property type="molecule type" value="Genomic_DNA"/>
</dbReference>
<dbReference type="CDD" id="cd01949">
    <property type="entry name" value="GGDEF"/>
    <property type="match status" value="1"/>
</dbReference>
<keyword evidence="4" id="KW-0547">Nucleotide-binding</keyword>
<dbReference type="InterPro" id="IPR043128">
    <property type="entry name" value="Rev_trsase/Diguanyl_cyclase"/>
</dbReference>
<dbReference type="InterPro" id="IPR000014">
    <property type="entry name" value="PAS"/>
</dbReference>
<dbReference type="NCBIfam" id="TIGR00229">
    <property type="entry name" value="sensory_box"/>
    <property type="match status" value="2"/>
</dbReference>
<dbReference type="InterPro" id="IPR003660">
    <property type="entry name" value="HAMP_dom"/>
</dbReference>
<feature type="transmembrane region" description="Helical" evidence="8">
    <location>
        <begin position="6"/>
        <end position="26"/>
    </location>
</feature>
<dbReference type="GO" id="GO:0016301">
    <property type="term" value="F:kinase activity"/>
    <property type="evidence" value="ECO:0007669"/>
    <property type="project" value="UniProtKB-KW"/>
</dbReference>
<dbReference type="Gene3D" id="3.30.450.20">
    <property type="entry name" value="PAS domain"/>
    <property type="match status" value="3"/>
</dbReference>
<evidence type="ECO:0000259" key="12">
    <source>
        <dbReference type="PROSITE" id="PS50885"/>
    </source>
</evidence>
<feature type="domain" description="EAL" evidence="11">
    <location>
        <begin position="881"/>
        <end position="1135"/>
    </location>
</feature>
<dbReference type="SMART" id="SM00091">
    <property type="entry name" value="PAS"/>
    <property type="match status" value="2"/>
</dbReference>
<dbReference type="NCBIfam" id="TIGR00254">
    <property type="entry name" value="GGDEF"/>
    <property type="match status" value="2"/>
</dbReference>
<dbReference type="FunFam" id="3.20.20.450:FF:000001">
    <property type="entry name" value="Cyclic di-GMP phosphodiesterase yahA"/>
    <property type="match status" value="1"/>
</dbReference>
<gene>
    <name evidence="14" type="ORF">MAGMO_2797</name>
</gene>
<keyword evidence="7" id="KW-0902">Two-component regulatory system</keyword>
<feature type="domain" description="PAC" evidence="10">
    <location>
        <begin position="639"/>
        <end position="693"/>
    </location>
</feature>
<dbReference type="InterPro" id="IPR001610">
    <property type="entry name" value="PAC"/>
</dbReference>
<feature type="domain" description="PAS" evidence="9">
    <location>
        <begin position="568"/>
        <end position="613"/>
    </location>
</feature>
<dbReference type="InterPro" id="IPR029151">
    <property type="entry name" value="Sensor-like_sf"/>
</dbReference>
<dbReference type="InterPro" id="IPR000700">
    <property type="entry name" value="PAS-assoc_C"/>
</dbReference>
<dbReference type="Gene3D" id="3.20.20.450">
    <property type="entry name" value="EAL domain"/>
    <property type="match status" value="1"/>
</dbReference>
<dbReference type="PROSITE" id="PS50112">
    <property type="entry name" value="PAS"/>
    <property type="match status" value="2"/>
</dbReference>
<evidence type="ECO:0000256" key="5">
    <source>
        <dbReference type="ARBA" id="ARBA00022777"/>
    </source>
</evidence>
<evidence type="ECO:0000313" key="14">
    <source>
        <dbReference type="EMBL" id="CRH06945.1"/>
    </source>
</evidence>
<dbReference type="AlphaFoldDB" id="A0A1S7LJ78"/>
<evidence type="ECO:0000256" key="2">
    <source>
        <dbReference type="ARBA" id="ARBA00022553"/>
    </source>
</evidence>
<evidence type="ECO:0000259" key="9">
    <source>
        <dbReference type="PROSITE" id="PS50112"/>
    </source>
</evidence>
<keyword evidence="14" id="KW-0548">Nucleotidyltransferase</keyword>
<evidence type="ECO:0000256" key="1">
    <source>
        <dbReference type="ARBA" id="ARBA00004370"/>
    </source>
</evidence>
<comment type="subcellular location">
    <subcellularLocation>
        <location evidence="1">Membrane</location>
    </subcellularLocation>
</comment>
<evidence type="ECO:0000256" key="6">
    <source>
        <dbReference type="ARBA" id="ARBA00022840"/>
    </source>
</evidence>
<dbReference type="Gene3D" id="6.10.340.10">
    <property type="match status" value="1"/>
</dbReference>
<dbReference type="Pfam" id="PF21623">
    <property type="entry name" value="HK_sensor_dom_bact"/>
    <property type="match status" value="1"/>
</dbReference>
<dbReference type="PROSITE" id="PS50885">
    <property type="entry name" value="HAMP"/>
    <property type="match status" value="1"/>
</dbReference>
<dbReference type="InterPro" id="IPR035965">
    <property type="entry name" value="PAS-like_dom_sf"/>
</dbReference>
<reference evidence="14" key="1">
    <citation type="submission" date="2015-04" db="EMBL/GenBank/DDBJ databases">
        <authorList>
            <person name="Syromyatnikov M.Y."/>
            <person name="Popov V.N."/>
        </authorList>
    </citation>
    <scope>NUCLEOTIDE SEQUENCE</scope>
    <source>
        <strain evidence="14">MO-1</strain>
    </source>
</reference>
<keyword evidence="8" id="KW-0472">Membrane</keyword>
<dbReference type="PANTHER" id="PTHR44757">
    <property type="entry name" value="DIGUANYLATE CYCLASE DGCP"/>
    <property type="match status" value="1"/>
</dbReference>
<dbReference type="SMART" id="SM00052">
    <property type="entry name" value="EAL"/>
    <property type="match status" value="1"/>
</dbReference>
<dbReference type="SUPFAM" id="SSF55073">
    <property type="entry name" value="Nucleotide cyclase"/>
    <property type="match status" value="1"/>
</dbReference>
<dbReference type="PANTHER" id="PTHR44757:SF2">
    <property type="entry name" value="BIOFILM ARCHITECTURE MAINTENANCE PROTEIN MBAA"/>
    <property type="match status" value="1"/>
</dbReference>
<keyword evidence="2" id="KW-0597">Phosphoprotein</keyword>
<keyword evidence="14" id="KW-0378">Hydrolase</keyword>
<sequence>MGSLTHRLILIFSALVIVIVGVLSWYSQSQIQQMQLDLTQRGIAFEVRQQQKVFLDSLQHFREDILFFAGSPALQGVLQARLKPQRDFAQAERESSVLANLQHTFKQFMVHHDSISQMRLLGPGPVGDEWVRLDRKDGLPVVVSAGKLQSKGHRRYYKEAIKLAAGTVYYSHLNLNREHGKLSFPPRPTLRLATPVYLQGQPSGLLIINLNVAPALEGLRNGFPWAGDLYLVNEKFDFLSHPDPAKRFAFELGKTERLDAASRQWTERLKQLKLRQGGVQRQRELQNWSGEQQLAYMNWFQIGGKNRDPARRFALVYAVDREEVLAPFMDASQYNLFLALGLLLLGVVAVFLFASGVTQPLRRLEEAIIAYGEGRRHEIKFTNRQDEVGRISSRFIAMQQSIDARSQALTAEQLRLQSVLYSAVDGIIIMTEEGRIERINPAAERLFGYAIEEIEGEQITKLMSSPHHFQQEGYLESYLTESDIHSPGRNIEVEGRDKSGAPLALSLSISCFELLGKTHFTGIVHDMRERRALEKALKKANDHLEKVAWERTEALTQEVEEHQGTQAKLYLVNEILRRTKQAIVITDCDNHIIEVNDAYEKLTGYKQEQVLGKDPSLGKSGRHDQQFYQQMWRELEKSNHWEGEIWDRRQDGNVYPKYLSIDRILNDQGKVLNYVAMFQDLTEQKATEEELERLSHYDQLTGLPNRALFRNRLEHEFLVADRHDASVGLLLINLDRFKRINDSFGFGVGDRLLEEVAARLEGLIRKTDLVARQENRAERDSDLISRLGGDEFSIVLNELREAEDAALVARRVMALLEKPYTIDGREVFLGSSVGISIYPDNAETLNGIIQCAERALRMAKEVGRNTYRFYSEEMNRNSAERLLLETALRRAVQEQGFELHYQPKLNLLTGEVEGMEALVRWPQPDGSMMPPDAFIPLAEDTGLIIPLGSWILRQACEDTARLNAGREKPLQIAVNLSAKQFLHDDVVDLVLRTLHEIELPANCLELEITESMVMGDVDRAVETMHALKALKVVLAIDDFGTGYSSLSYLKRFPVDVLKIDQSFVREMDLESEDAAIVRAICQLGETLDMAVVAEGIETEEQLAFLKQQACQLGQGYLISRPLPLQRFEKFLSDQAATGQ</sequence>
<keyword evidence="3 14" id="KW-0808">Transferase</keyword>
<dbReference type="InterPro" id="IPR029787">
    <property type="entry name" value="Nucleotide_cyclase"/>
</dbReference>
<dbReference type="PROSITE" id="PS50113">
    <property type="entry name" value="PAC"/>
    <property type="match status" value="1"/>
</dbReference>
<protein>
    <submittedName>
        <fullName evidence="14">Putative Diguanylate cyclase/phosphodiesterase with PAS/PAC sensor(S)</fullName>
        <ecNumber evidence="14">2.7.7.65</ecNumber>
        <ecNumber evidence="14">3.1.4.52</ecNumber>
    </submittedName>
</protein>
<evidence type="ECO:0000256" key="3">
    <source>
        <dbReference type="ARBA" id="ARBA00022679"/>
    </source>
</evidence>
<keyword evidence="6" id="KW-0067">ATP-binding</keyword>
<keyword evidence="5" id="KW-0418">Kinase</keyword>
<evidence type="ECO:0000256" key="7">
    <source>
        <dbReference type="ARBA" id="ARBA00023012"/>
    </source>
</evidence>
<dbReference type="Pfam" id="PF13426">
    <property type="entry name" value="PAS_9"/>
    <property type="match status" value="2"/>
</dbReference>
<feature type="domain" description="GGDEF" evidence="13">
    <location>
        <begin position="725"/>
        <end position="872"/>
    </location>
</feature>
<dbReference type="GO" id="GO:0052621">
    <property type="term" value="F:diguanylate cyclase activity"/>
    <property type="evidence" value="ECO:0007669"/>
    <property type="project" value="UniProtKB-EC"/>
</dbReference>
<evidence type="ECO:0000259" key="13">
    <source>
        <dbReference type="PROSITE" id="PS50887"/>
    </source>
</evidence>
<dbReference type="PROSITE" id="PS50883">
    <property type="entry name" value="EAL"/>
    <property type="match status" value="1"/>
</dbReference>
<dbReference type="Pfam" id="PF00990">
    <property type="entry name" value="GGDEF"/>
    <property type="match status" value="2"/>
</dbReference>
<dbReference type="Gene3D" id="3.30.70.270">
    <property type="match status" value="1"/>
</dbReference>
<feature type="domain" description="HAMP" evidence="12">
    <location>
        <begin position="355"/>
        <end position="407"/>
    </location>
</feature>
<dbReference type="InterPro" id="IPR001633">
    <property type="entry name" value="EAL_dom"/>
</dbReference>
<feature type="transmembrane region" description="Helical" evidence="8">
    <location>
        <begin position="334"/>
        <end position="354"/>
    </location>
</feature>